<dbReference type="Gene3D" id="2.130.10.10">
    <property type="entry name" value="YVTN repeat-like/Quinoprotein amine dehydrogenase"/>
    <property type="match status" value="1"/>
</dbReference>
<reference evidence="2" key="1">
    <citation type="journal article" date="2019" name="Int. J. Syst. Evol. Microbiol.">
        <title>The Global Catalogue of Microorganisms (GCM) 10K type strain sequencing project: providing services to taxonomists for standard genome sequencing and annotation.</title>
        <authorList>
            <consortium name="The Broad Institute Genomics Platform"/>
            <consortium name="The Broad Institute Genome Sequencing Center for Infectious Disease"/>
            <person name="Wu L."/>
            <person name="Ma J."/>
        </authorList>
    </citation>
    <scope>NUCLEOTIDE SEQUENCE [LARGE SCALE GENOMIC DNA]</scope>
    <source>
        <strain evidence="2">JCM 17841</strain>
    </source>
</reference>
<evidence type="ECO:0000313" key="1">
    <source>
        <dbReference type="EMBL" id="GAA4505904.1"/>
    </source>
</evidence>
<dbReference type="RefSeq" id="WP_208130898.1">
    <property type="nucleotide sequence ID" value="NZ_BAABGQ010000008.1"/>
</dbReference>
<comment type="caution">
    <text evidence="1">The sequence shown here is derived from an EMBL/GenBank/DDBJ whole genome shotgun (WGS) entry which is preliminary data.</text>
</comment>
<dbReference type="SUPFAM" id="SSF50998">
    <property type="entry name" value="Quinoprotein alcohol dehydrogenase-like"/>
    <property type="match status" value="1"/>
</dbReference>
<dbReference type="InterPro" id="IPR015943">
    <property type="entry name" value="WD40/YVTN_repeat-like_dom_sf"/>
</dbReference>
<organism evidence="1 2">
    <name type="scientific">Hymenobacter ginsengisoli</name>
    <dbReference type="NCBI Taxonomy" id="1051626"/>
    <lineage>
        <taxon>Bacteria</taxon>
        <taxon>Pseudomonadati</taxon>
        <taxon>Bacteroidota</taxon>
        <taxon>Cytophagia</taxon>
        <taxon>Cytophagales</taxon>
        <taxon>Hymenobacteraceae</taxon>
        <taxon>Hymenobacter</taxon>
    </lineage>
</organism>
<dbReference type="EMBL" id="BAABGQ010000008">
    <property type="protein sequence ID" value="GAA4505904.1"/>
    <property type="molecule type" value="Genomic_DNA"/>
</dbReference>
<proteinExistence type="predicted"/>
<name>A0ABP8QM56_9BACT</name>
<dbReference type="Proteomes" id="UP001501243">
    <property type="component" value="Unassembled WGS sequence"/>
</dbReference>
<keyword evidence="2" id="KW-1185">Reference proteome</keyword>
<gene>
    <name evidence="1" type="ORF">GCM10023172_34430</name>
</gene>
<evidence type="ECO:0008006" key="3">
    <source>
        <dbReference type="Google" id="ProtNLM"/>
    </source>
</evidence>
<evidence type="ECO:0000313" key="2">
    <source>
        <dbReference type="Proteomes" id="UP001501243"/>
    </source>
</evidence>
<dbReference type="InterPro" id="IPR011047">
    <property type="entry name" value="Quinoprotein_ADH-like_sf"/>
</dbReference>
<protein>
    <recommendedName>
        <fullName evidence="3">DUF3352 domain-containing protein</fullName>
    </recommendedName>
</protein>
<accession>A0ABP8QM56</accession>
<sequence length="928" mass="98259">MSRKLLALLVALVALLSLATYVYYRRTLAARPVDPYALVPDDAVLVLATRDHAALVQHLQEAGVWDNITGVRYFQQVAGPLALADSLDTGGRPAVAGAVAGRPRGLLALLGKKLVLSSLHITGPGQVDVLYQIPLASVREYRQARGLLETLGRDPRYRLGTRDYEGYELQELTAVAGGTLTVLNYRNHLLLSTHAALVEAVVHRLGHLDAPTVRAGFGATDLLRLRDVDATLLVNFRRVPALLDVLFQPGSHALLDQALALGHESLLGIRFGPGQLVLTGFANPETAANSWQQRLRGQPAQALRPLADVLPLRSALVLAVAGQLAPAPAADTARASRAALDSLRASLVPGTTLAYLAAPAPGVVPSRLTLLRSSAPARTAQWLARLRRLGGASPAFGRVGNYEMYEAGFGSAALLGPLADTTPDEAAASGPLSTALVNNYLVLGASATLRAYLADVAAGQVWSRSASQVALLQQAQPLARLTVLADVRQGWNALLGTLAEERRAGLLRNESLLRHFSQVAWQLVPPDQPTDEARPGSQYFAQLLLRRPGQALAPDSAASATGVGLRFRTPLAGQPFLLPAAPATDGTLAAPVLVADSLGVLSLLPAGTAAQAWADSLPGPLAGPLHLLRGRLLLATAHRVHWLSPVDGREAPGFPLNLPDSVTVASVVAGTSTRILVATASNDLLLFDTNGRRYPGWPHRLEAPLAGPPALLTVGGRDVVVVALRNGYVYALDQAGSRYPGFPVSAGARLEGPLLTSAGPTLARSQLRVVNQHGELLTITLSGDISARRRVATWSRTASFRLVPEASGRVSSFVVVRQDGGQLDVFNPSSAAPLLSRQLLTSGDKPVQWFDFDPTHQVLALTEPLPGQVALFTTQGRPLGAGAGAPSPAGAWPSTGTGVALRYEAARQRYQLVRFVRRELHRDEVRVE</sequence>